<proteinExistence type="predicted"/>
<dbReference type="Proteomes" id="UP000811899">
    <property type="component" value="Unassembled WGS sequence"/>
</dbReference>
<evidence type="ECO:0000313" key="3">
    <source>
        <dbReference type="Proteomes" id="UP000811899"/>
    </source>
</evidence>
<gene>
    <name evidence="2" type="ORF">KI809_19730</name>
</gene>
<dbReference type="InterPro" id="IPR029063">
    <property type="entry name" value="SAM-dependent_MTases_sf"/>
</dbReference>
<keyword evidence="2" id="KW-0808">Transferase</keyword>
<feature type="domain" description="Methyltransferase type 11" evidence="1">
    <location>
        <begin position="40"/>
        <end position="131"/>
    </location>
</feature>
<evidence type="ECO:0000259" key="1">
    <source>
        <dbReference type="Pfam" id="PF08241"/>
    </source>
</evidence>
<keyword evidence="2" id="KW-0489">Methyltransferase</keyword>
<dbReference type="PANTHER" id="PTHR43464:SF94">
    <property type="entry name" value="MALONYL-[ACYL-CARRIER PROTEIN] O-METHYLTRANSFERASE"/>
    <property type="match status" value="1"/>
</dbReference>
<dbReference type="Pfam" id="PF08241">
    <property type="entry name" value="Methyltransf_11"/>
    <property type="match status" value="1"/>
</dbReference>
<evidence type="ECO:0000313" key="2">
    <source>
        <dbReference type="EMBL" id="MBT0666546.1"/>
    </source>
</evidence>
<dbReference type="InterPro" id="IPR013216">
    <property type="entry name" value="Methyltransf_11"/>
</dbReference>
<reference evidence="2 3" key="1">
    <citation type="submission" date="2021-05" db="EMBL/GenBank/DDBJ databases">
        <title>The draft genome of Geobacter pelophilus DSM 12255.</title>
        <authorList>
            <person name="Xu Z."/>
            <person name="Masuda Y."/>
            <person name="Itoh H."/>
            <person name="Senoo K."/>
        </authorList>
    </citation>
    <scope>NUCLEOTIDE SEQUENCE [LARGE SCALE GENOMIC DNA]</scope>
    <source>
        <strain evidence="2 3">DSM 12255</strain>
    </source>
</reference>
<dbReference type="EMBL" id="JAHCVJ010000013">
    <property type="protein sequence ID" value="MBT0666546.1"/>
    <property type="molecule type" value="Genomic_DNA"/>
</dbReference>
<dbReference type="GO" id="GO:0008757">
    <property type="term" value="F:S-adenosylmethionine-dependent methyltransferase activity"/>
    <property type="evidence" value="ECO:0007669"/>
    <property type="project" value="InterPro"/>
</dbReference>
<accession>A0AAW4LDN2</accession>
<dbReference type="Gene3D" id="3.40.50.150">
    <property type="entry name" value="Vaccinia Virus protein VP39"/>
    <property type="match status" value="1"/>
</dbReference>
<dbReference type="SUPFAM" id="SSF53335">
    <property type="entry name" value="S-adenosyl-L-methionine-dependent methyltransferases"/>
    <property type="match status" value="1"/>
</dbReference>
<comment type="caution">
    <text evidence="2">The sequence shown here is derived from an EMBL/GenBank/DDBJ whole genome shotgun (WGS) entry which is preliminary data.</text>
</comment>
<protein>
    <submittedName>
        <fullName evidence="2">Methyltransferase domain-containing protein</fullName>
    </submittedName>
</protein>
<dbReference type="RefSeq" id="WP_214173317.1">
    <property type="nucleotide sequence ID" value="NZ_JAHCVJ010000013.1"/>
</dbReference>
<dbReference type="AlphaFoldDB" id="A0AAW4LDN2"/>
<name>A0AAW4LDN2_9BACT</name>
<dbReference type="GO" id="GO:0032259">
    <property type="term" value="P:methylation"/>
    <property type="evidence" value="ECO:0007669"/>
    <property type="project" value="UniProtKB-KW"/>
</dbReference>
<dbReference type="CDD" id="cd02440">
    <property type="entry name" value="AdoMet_MTases"/>
    <property type="match status" value="1"/>
</dbReference>
<keyword evidence="3" id="KW-1185">Reference proteome</keyword>
<sequence>MEPSLYERIFQLQKTHWWYRSRERFLDILLRDVPRGGIVLDAGCGPGSMLHYFGRYGDVVGLDRYLPALQMSRSHFSGPLFQGECSRLPFADNSFTLVTACEVLYHRNISDVAAVVREFARVLRPGGALLIVDSAYSSCYSGHDQIAHGARRFTKGELVAALQSAGLEVVHATYAYALILPIVWLLRRFKSLFGVREEQGGELAETWRPLNSLVVSWFRLEAVLAGYWGLPFGLSVQVLGKK</sequence>
<dbReference type="PANTHER" id="PTHR43464">
    <property type="entry name" value="METHYLTRANSFERASE"/>
    <property type="match status" value="1"/>
</dbReference>
<organism evidence="2 3">
    <name type="scientific">Geoanaerobacter pelophilus</name>
    <dbReference type="NCBI Taxonomy" id="60036"/>
    <lineage>
        <taxon>Bacteria</taxon>
        <taxon>Pseudomonadati</taxon>
        <taxon>Thermodesulfobacteriota</taxon>
        <taxon>Desulfuromonadia</taxon>
        <taxon>Geobacterales</taxon>
        <taxon>Geobacteraceae</taxon>
        <taxon>Geoanaerobacter</taxon>
    </lineage>
</organism>